<feature type="region of interest" description="Disordered" evidence="8">
    <location>
        <begin position="1"/>
        <end position="33"/>
    </location>
</feature>
<evidence type="ECO:0000256" key="8">
    <source>
        <dbReference type="SAM" id="MobiDB-lite"/>
    </source>
</evidence>
<feature type="domain" description="ABC transmembrane type-1" evidence="9">
    <location>
        <begin position="125"/>
        <end position="325"/>
    </location>
</feature>
<dbReference type="AlphaFoldDB" id="K2HDR7"/>
<dbReference type="OrthoDB" id="9766870at2"/>
<name>K2HDR7_9RHOB</name>
<feature type="transmembrane region" description="Helical" evidence="7">
    <location>
        <begin position="129"/>
        <end position="157"/>
    </location>
</feature>
<evidence type="ECO:0000256" key="3">
    <source>
        <dbReference type="ARBA" id="ARBA00022475"/>
    </source>
</evidence>
<dbReference type="Pfam" id="PF00528">
    <property type="entry name" value="BPD_transp_1"/>
    <property type="match status" value="1"/>
</dbReference>
<dbReference type="Gene3D" id="1.10.3720.10">
    <property type="entry name" value="MetI-like"/>
    <property type="match status" value="1"/>
</dbReference>
<feature type="transmembrane region" description="Helical" evidence="7">
    <location>
        <begin position="196"/>
        <end position="217"/>
    </location>
</feature>
<dbReference type="InterPro" id="IPR025966">
    <property type="entry name" value="OppC_N"/>
</dbReference>
<reference evidence="10 11" key="1">
    <citation type="journal article" date="2012" name="J. Bacteriol.">
        <title>Draft Genome Sequence of Oceaniovalibus guishaninsula JLT2003T.</title>
        <authorList>
            <person name="Tang K."/>
            <person name="Liu K."/>
            <person name="Jiao N."/>
        </authorList>
    </citation>
    <scope>NUCLEOTIDE SEQUENCE [LARGE SCALE GENOMIC DNA]</scope>
    <source>
        <strain evidence="10 11">JLT2003</strain>
    </source>
</reference>
<dbReference type="RefSeq" id="WP_007426637.1">
    <property type="nucleotide sequence ID" value="NZ_AMGO01000021.1"/>
</dbReference>
<keyword evidence="11" id="KW-1185">Reference proteome</keyword>
<dbReference type="Pfam" id="PF12911">
    <property type="entry name" value="OppC_N"/>
    <property type="match status" value="1"/>
</dbReference>
<comment type="similarity">
    <text evidence="7">Belongs to the binding-protein-dependent transport system permease family.</text>
</comment>
<dbReference type="PANTHER" id="PTHR43386">
    <property type="entry name" value="OLIGOPEPTIDE TRANSPORT SYSTEM PERMEASE PROTEIN APPC"/>
    <property type="match status" value="1"/>
</dbReference>
<keyword evidence="4 7" id="KW-0812">Transmembrane</keyword>
<comment type="caution">
    <text evidence="10">The sequence shown here is derived from an EMBL/GenBank/DDBJ whole genome shotgun (WGS) entry which is preliminary data.</text>
</comment>
<evidence type="ECO:0000256" key="5">
    <source>
        <dbReference type="ARBA" id="ARBA00022989"/>
    </source>
</evidence>
<comment type="subcellular location">
    <subcellularLocation>
        <location evidence="1 7">Cell membrane</location>
        <topology evidence="1 7">Multi-pass membrane protein</topology>
    </subcellularLocation>
</comment>
<evidence type="ECO:0000256" key="2">
    <source>
        <dbReference type="ARBA" id="ARBA00022448"/>
    </source>
</evidence>
<gene>
    <name evidence="10" type="ORF">OCGS_1485</name>
</gene>
<evidence type="ECO:0000259" key="9">
    <source>
        <dbReference type="PROSITE" id="PS50928"/>
    </source>
</evidence>
<dbReference type="SUPFAM" id="SSF161098">
    <property type="entry name" value="MetI-like"/>
    <property type="match status" value="1"/>
</dbReference>
<sequence>MIDTRPEDATPGAQDIGAPDAPRETSAEALAGPRGRLGRAWDSDLAWSFRHSPTALISAGLVLLLVLGAVLAPWVAPHDPFDPGTLNLLNGFTPPLEPNAFTGDTFLLGTDDQGRDVFSTILYGMRVSLFVGVSAVALAMLIGIALGLVAGYAGGVLDAVIMRIADVQLTFPAILVAMLIFGLAKGIIPVQFRDQVAIWVLILAIGLSDWVQFARVVRSATMVERGKEYVQAAQLIGRSGGAIMLRHILPNVLSPVLVIATISLALAIIAEATLSFLGVGAPPTQPSLGTLIRIGQGYLFSGEWWILAFPALTLLVLALAVNLLGDWLRDALNPRLR</sequence>
<proteinExistence type="inferred from homology"/>
<keyword evidence="6 7" id="KW-0472">Membrane</keyword>
<dbReference type="EMBL" id="AMGO01000021">
    <property type="protein sequence ID" value="EKE44647.1"/>
    <property type="molecule type" value="Genomic_DNA"/>
</dbReference>
<dbReference type="eggNOG" id="COG1173">
    <property type="taxonomic scope" value="Bacteria"/>
</dbReference>
<dbReference type="GO" id="GO:0005886">
    <property type="term" value="C:plasma membrane"/>
    <property type="evidence" value="ECO:0007669"/>
    <property type="project" value="UniProtKB-SubCell"/>
</dbReference>
<dbReference type="CDD" id="cd06261">
    <property type="entry name" value="TM_PBP2"/>
    <property type="match status" value="1"/>
</dbReference>
<feature type="transmembrane region" description="Helical" evidence="7">
    <location>
        <begin position="55"/>
        <end position="76"/>
    </location>
</feature>
<evidence type="ECO:0000256" key="4">
    <source>
        <dbReference type="ARBA" id="ARBA00022692"/>
    </source>
</evidence>
<evidence type="ECO:0000256" key="7">
    <source>
        <dbReference type="RuleBase" id="RU363032"/>
    </source>
</evidence>
<feature type="transmembrane region" description="Helical" evidence="7">
    <location>
        <begin position="304"/>
        <end position="328"/>
    </location>
</feature>
<evidence type="ECO:0000313" key="11">
    <source>
        <dbReference type="Proteomes" id="UP000006765"/>
    </source>
</evidence>
<protein>
    <submittedName>
        <fullName evidence="10">Binding-protein-dependent transport systems inner membrane component</fullName>
    </submittedName>
</protein>
<dbReference type="GO" id="GO:0055085">
    <property type="term" value="P:transmembrane transport"/>
    <property type="evidence" value="ECO:0007669"/>
    <property type="project" value="InterPro"/>
</dbReference>
<evidence type="ECO:0000313" key="10">
    <source>
        <dbReference type="EMBL" id="EKE44647.1"/>
    </source>
</evidence>
<evidence type="ECO:0000256" key="1">
    <source>
        <dbReference type="ARBA" id="ARBA00004651"/>
    </source>
</evidence>
<organism evidence="10 11">
    <name type="scientific">Oceaniovalibus guishaninsula JLT2003</name>
    <dbReference type="NCBI Taxonomy" id="1231392"/>
    <lineage>
        <taxon>Bacteria</taxon>
        <taxon>Pseudomonadati</taxon>
        <taxon>Pseudomonadota</taxon>
        <taxon>Alphaproteobacteria</taxon>
        <taxon>Rhodobacterales</taxon>
        <taxon>Roseobacteraceae</taxon>
        <taxon>Oceaniovalibus</taxon>
    </lineage>
</organism>
<keyword evidence="2 7" id="KW-0813">Transport</keyword>
<dbReference type="STRING" id="1231392.OCGS_1485"/>
<accession>K2HDR7</accession>
<dbReference type="Proteomes" id="UP000006765">
    <property type="component" value="Unassembled WGS sequence"/>
</dbReference>
<keyword evidence="5 7" id="KW-1133">Transmembrane helix</keyword>
<dbReference type="InterPro" id="IPR000515">
    <property type="entry name" value="MetI-like"/>
</dbReference>
<keyword evidence="3" id="KW-1003">Cell membrane</keyword>
<dbReference type="InterPro" id="IPR050366">
    <property type="entry name" value="BP-dependent_transpt_permease"/>
</dbReference>
<dbReference type="InterPro" id="IPR035906">
    <property type="entry name" value="MetI-like_sf"/>
</dbReference>
<feature type="transmembrane region" description="Helical" evidence="7">
    <location>
        <begin position="248"/>
        <end position="270"/>
    </location>
</feature>
<dbReference type="PROSITE" id="PS50928">
    <property type="entry name" value="ABC_TM1"/>
    <property type="match status" value="1"/>
</dbReference>
<dbReference type="PATRIC" id="fig|1231392.3.peg.1491"/>
<evidence type="ECO:0000256" key="6">
    <source>
        <dbReference type="ARBA" id="ARBA00023136"/>
    </source>
</evidence>
<dbReference type="PANTHER" id="PTHR43386:SF26">
    <property type="entry name" value="ABC TRANSPORTER PERMEASE PROTEIN"/>
    <property type="match status" value="1"/>
</dbReference>
<feature type="transmembrane region" description="Helical" evidence="7">
    <location>
        <begin position="169"/>
        <end position="190"/>
    </location>
</feature>